<dbReference type="PROSITE" id="PS50003">
    <property type="entry name" value="PH_DOMAIN"/>
    <property type="match status" value="2"/>
</dbReference>
<feature type="region of interest" description="Disordered" evidence="1">
    <location>
        <begin position="520"/>
        <end position="637"/>
    </location>
</feature>
<dbReference type="PANTHER" id="PTHR47644:SF1">
    <property type="entry name" value="PDZ DOMAIN-CONTAINING PROTEIN"/>
    <property type="match status" value="1"/>
</dbReference>
<feature type="region of interest" description="Disordered" evidence="1">
    <location>
        <begin position="656"/>
        <end position="920"/>
    </location>
</feature>
<dbReference type="EnsemblMetazoa" id="XM_038196185.1">
    <property type="protein sequence ID" value="XP_038052113.1"/>
    <property type="gene ID" value="LOC119724888"/>
</dbReference>
<dbReference type="PROSITE" id="PS50106">
    <property type="entry name" value="PDZ"/>
    <property type="match status" value="1"/>
</dbReference>
<evidence type="ECO:0000313" key="4">
    <source>
        <dbReference type="EnsemblMetazoa" id="XP_038052113.1"/>
    </source>
</evidence>
<evidence type="ECO:0000259" key="3">
    <source>
        <dbReference type="PROSITE" id="PS50106"/>
    </source>
</evidence>
<feature type="compositionally biased region" description="Polar residues" evidence="1">
    <location>
        <begin position="998"/>
        <end position="1009"/>
    </location>
</feature>
<name>A0A913ZJZ9_PATMI</name>
<feature type="region of interest" description="Disordered" evidence="1">
    <location>
        <begin position="419"/>
        <end position="485"/>
    </location>
</feature>
<evidence type="ECO:0000313" key="5">
    <source>
        <dbReference type="Proteomes" id="UP000887568"/>
    </source>
</evidence>
<evidence type="ECO:0000259" key="2">
    <source>
        <dbReference type="PROSITE" id="PS50003"/>
    </source>
</evidence>
<feature type="region of interest" description="Disordered" evidence="1">
    <location>
        <begin position="341"/>
        <end position="388"/>
    </location>
</feature>
<feature type="domain" description="PH" evidence="2">
    <location>
        <begin position="1218"/>
        <end position="1316"/>
    </location>
</feature>
<accession>A0A913ZJZ9</accession>
<dbReference type="Pfam" id="PF00595">
    <property type="entry name" value="PDZ"/>
    <property type="match status" value="1"/>
</dbReference>
<feature type="domain" description="PH" evidence="2">
    <location>
        <begin position="1341"/>
        <end position="1438"/>
    </location>
</feature>
<dbReference type="SUPFAM" id="SSF50156">
    <property type="entry name" value="PDZ domain-like"/>
    <property type="match status" value="1"/>
</dbReference>
<feature type="compositionally biased region" description="Low complexity" evidence="1">
    <location>
        <begin position="808"/>
        <end position="820"/>
    </location>
</feature>
<dbReference type="GeneID" id="119724888"/>
<dbReference type="SMART" id="SM00233">
    <property type="entry name" value="PH"/>
    <property type="match status" value="2"/>
</dbReference>
<feature type="compositionally biased region" description="Low complexity" evidence="1">
    <location>
        <begin position="584"/>
        <end position="595"/>
    </location>
</feature>
<evidence type="ECO:0000256" key="1">
    <source>
        <dbReference type="SAM" id="MobiDB-lite"/>
    </source>
</evidence>
<feature type="region of interest" description="Disordered" evidence="1">
    <location>
        <begin position="74"/>
        <end position="102"/>
    </location>
</feature>
<dbReference type="Pfam" id="PF00169">
    <property type="entry name" value="PH"/>
    <property type="match status" value="2"/>
</dbReference>
<dbReference type="InterPro" id="IPR036034">
    <property type="entry name" value="PDZ_sf"/>
</dbReference>
<dbReference type="Gene3D" id="2.30.29.30">
    <property type="entry name" value="Pleckstrin-homology domain (PH domain)/Phosphotyrosine-binding domain (PTB)"/>
    <property type="match status" value="2"/>
</dbReference>
<dbReference type="InterPro" id="IPR001849">
    <property type="entry name" value="PH_domain"/>
</dbReference>
<feature type="compositionally biased region" description="Polar residues" evidence="1">
    <location>
        <begin position="524"/>
        <end position="537"/>
    </location>
</feature>
<dbReference type="SMART" id="SM00228">
    <property type="entry name" value="PDZ"/>
    <property type="match status" value="1"/>
</dbReference>
<protein>
    <submittedName>
        <fullName evidence="4">Uncharacterized protein</fullName>
    </submittedName>
</protein>
<dbReference type="SUPFAM" id="SSF50729">
    <property type="entry name" value="PH domain-like"/>
    <property type="match status" value="2"/>
</dbReference>
<feature type="compositionally biased region" description="Basic and acidic residues" evidence="1">
    <location>
        <begin position="74"/>
        <end position="92"/>
    </location>
</feature>
<dbReference type="PANTHER" id="PTHR47644">
    <property type="entry name" value="AGAP008221-PA"/>
    <property type="match status" value="1"/>
</dbReference>
<feature type="compositionally biased region" description="Low complexity" evidence="1">
    <location>
        <begin position="877"/>
        <end position="887"/>
    </location>
</feature>
<dbReference type="OMA" id="ANEESHF"/>
<feature type="compositionally biased region" description="Polar residues" evidence="1">
    <location>
        <begin position="656"/>
        <end position="677"/>
    </location>
</feature>
<feature type="compositionally biased region" description="Polar residues" evidence="1">
    <location>
        <begin position="93"/>
        <end position="102"/>
    </location>
</feature>
<feature type="domain" description="PDZ" evidence="3">
    <location>
        <begin position="1131"/>
        <end position="1208"/>
    </location>
</feature>
<sequence length="1458" mass="162399">MDAGKMDRVTPDEFNSGKLQVKALVAALNTDEKEKPQEDSVDRIPDSNLQLGHQKGCCKIASLVLTGCDQHVNHDPENQQKERSLDLVESPDRQLQGNNSNTNTVEVINQETFYAKSKQTIQEAGTNIFKGDFLSTNASSELKIESSAHLCLAQQNLPPDLFDGVLDINTVASLLPKDRTSTEESAIEHILALESDQSRHRHHSVPNEDCNGFTSEQDSGIFDLSLVQQDDFETFDNREASREWPVRNITPEQRRKHLQRSVSDSSKLLGHRPKEGCHCQKVKRNLRIPSCFINNPPLFLGSEVCENTSGQNIKLPVNPPATNTETKQAVENIAESCSQVITDSERGETRSTNFLESGTQNLTPPNASECQERCSLVTSSDSEPESNKSLEDYLEDITMGKKTQSLSKGRQPHVVYSKEEFSEEYASPKRSKSWDKKKHGKKGSEKKDKQKPKDRKRVLSDPSQGMDLKVVISPPLTVSQEESLRNKRHTIGGFLMTMPTQEAGTDTSELLADSEMLTAHQESRQFAATPNVSNNNQEQHKSKKRLAQSRAGGISPEVIPTASRHPLRKQQGLSSPEVIADTLSKASSSSDVISDGPPPPKPKRLSLTNQLQKQNDKSLDVSIHQDGSQLPYPKKDNVYERKTEIAVERQVLLKQATKSNPLDQQSQLHDSAVSSHKQANRSDAPGPFSVVTRYGDDGEEELILGALPLQEKQQEVPPESKPSVPNVARKPEKPIPAKRKIRHYACIEPVGKPVQAIKTEEHKEESTPKKSPTEPPKEEQSKPNLDQIPSSDEAAPVSKSSTIDQEVKPPVQQTPPVVITGPPPDTSLKVRDVTPDSPSTSLPPKSPSSPETQEDPPQSQTNENTPLSVDINRSRLTSSSDTASTASIPPQSPPDLDYQELLAQATPSEHSLPSSSEPSINIDFAKLDPAMEQKMVTVSVGMMPEVQKAEVTVINEDCQEVNSTDEVERQEAAEVQQQPMSPDTKEESATESPPTSEVVTSQPDIPSISSKEEDEVDNEEDEDSGVYDASYRHSDWIYVGNNQELQMMTKQVEMQAGAAKSLQTVAEVNNSQAADEVPQFDRADEARESVTTTSSENEFRMQHQSLAYRRVHRKTSAIDYQRLSLIARERKVTIKKVNNMFGFRIQYSRPVVVTDVDKGGAAEQAGLRVGDMVLRVNGHDVRQAPHSQVVRLAMSGPDPLDLVVGTNVCNTLNLYAEKPVMCGYLHKLGGAGMIRTWKKRWFVLKYDNCLYYYKTEDDVEPLGAIVLCNYTVMKARDVGKSYAFKLTKCKARTYYFYTATEEEMSRWAKNITEAAKPQNTSDIWLDISTHNVGLPALSIRNPDCHGFLNKLGAIRKTWKKRFCVLKDACLYYYKDIDAQHALGVAHFHGYSIQETEIGSKKYGLVLKHPSQELRVFYFLADHETDRKRWVAAFAMSIGRWIQTNNGEESDEESAEMLI</sequence>
<feature type="compositionally biased region" description="Polar residues" evidence="1">
    <location>
        <begin position="350"/>
        <end position="369"/>
    </location>
</feature>
<dbReference type="Gene3D" id="2.30.42.10">
    <property type="match status" value="1"/>
</dbReference>
<dbReference type="RefSeq" id="XP_038052113.1">
    <property type="nucleotide sequence ID" value="XM_038196185.1"/>
</dbReference>
<organism evidence="4 5">
    <name type="scientific">Patiria miniata</name>
    <name type="common">Bat star</name>
    <name type="synonym">Asterina miniata</name>
    <dbReference type="NCBI Taxonomy" id="46514"/>
    <lineage>
        <taxon>Eukaryota</taxon>
        <taxon>Metazoa</taxon>
        <taxon>Echinodermata</taxon>
        <taxon>Eleutherozoa</taxon>
        <taxon>Asterozoa</taxon>
        <taxon>Asteroidea</taxon>
        <taxon>Valvatacea</taxon>
        <taxon>Valvatida</taxon>
        <taxon>Asterinidae</taxon>
        <taxon>Patiria</taxon>
    </lineage>
</organism>
<keyword evidence="5" id="KW-1185">Reference proteome</keyword>
<feature type="region of interest" description="Disordered" evidence="1">
    <location>
        <begin position="957"/>
        <end position="1028"/>
    </location>
</feature>
<dbReference type="InterPro" id="IPR011993">
    <property type="entry name" value="PH-like_dom_sf"/>
</dbReference>
<feature type="compositionally biased region" description="Basic and acidic residues" evidence="1">
    <location>
        <begin position="758"/>
        <end position="781"/>
    </location>
</feature>
<feature type="compositionally biased region" description="Basic residues" evidence="1">
    <location>
        <begin position="429"/>
        <end position="441"/>
    </location>
</feature>
<dbReference type="FunFam" id="2.30.29.30:FF:000286">
    <property type="entry name" value="PH-protein kinase domain containing protein"/>
    <property type="match status" value="1"/>
</dbReference>
<dbReference type="Proteomes" id="UP000887568">
    <property type="component" value="Unplaced"/>
</dbReference>
<proteinExistence type="predicted"/>
<dbReference type="OrthoDB" id="2157866at2759"/>
<reference evidence="4" key="1">
    <citation type="submission" date="2022-11" db="UniProtKB">
        <authorList>
            <consortium name="EnsemblMetazoa"/>
        </authorList>
    </citation>
    <scope>IDENTIFICATION</scope>
</reference>
<feature type="compositionally biased region" description="Low complexity" evidence="1">
    <location>
        <begin position="907"/>
        <end position="919"/>
    </location>
</feature>
<dbReference type="InterPro" id="IPR001478">
    <property type="entry name" value="PDZ"/>
</dbReference>
<feature type="compositionally biased region" description="Polar residues" evidence="1">
    <location>
        <begin position="855"/>
        <end position="867"/>
    </location>
</feature>
<feature type="region of interest" description="Disordered" evidence="1">
    <location>
        <begin position="237"/>
        <end position="267"/>
    </location>
</feature>
<feature type="compositionally biased region" description="Acidic residues" evidence="1">
    <location>
        <begin position="1012"/>
        <end position="1025"/>
    </location>
</feature>